<evidence type="ECO:0000256" key="4">
    <source>
        <dbReference type="ARBA" id="ARBA00022475"/>
    </source>
</evidence>
<keyword evidence="6" id="KW-0997">Cell inner membrane</keyword>
<evidence type="ECO:0000256" key="9">
    <source>
        <dbReference type="ARBA" id="ARBA00023136"/>
    </source>
</evidence>
<keyword evidence="4" id="KW-1003">Cell membrane</keyword>
<dbReference type="InterPro" id="IPR010054">
    <property type="entry name" value="Type2_sec_GspG"/>
</dbReference>
<dbReference type="Pfam" id="PF08334">
    <property type="entry name" value="T2SSG"/>
    <property type="match status" value="1"/>
</dbReference>
<dbReference type="InterPro" id="IPR012902">
    <property type="entry name" value="N_methyl_site"/>
</dbReference>
<sequence>MGRRCRDLERAREQGFTLLELLVVIVILGLLIGIVAPAIFHQLGRARVSVAKQSIARFESVLDLYRLDIGSYPTTAQGLKALVAEPVGVSQWNGPYLKGKVPTDPWGHPYIYRSPSIRPLFGYDLCSKGPKDSTATEICNKS</sequence>
<name>A0ABS9DSR6_9PROT</name>
<evidence type="ECO:0000256" key="7">
    <source>
        <dbReference type="ARBA" id="ARBA00022692"/>
    </source>
</evidence>
<keyword evidence="5" id="KW-0488">Methylation</keyword>
<keyword evidence="7 10" id="KW-0812">Transmembrane</keyword>
<dbReference type="PRINTS" id="PR00813">
    <property type="entry name" value="BCTERIALGSPG"/>
</dbReference>
<accession>A0ABS9DSR6</accession>
<evidence type="ECO:0000256" key="3">
    <source>
        <dbReference type="ARBA" id="ARBA00020042"/>
    </source>
</evidence>
<comment type="subcellular location">
    <subcellularLocation>
        <location evidence="1">Cell inner membrane</location>
        <topology evidence="1">Single-pass membrane protein</topology>
    </subcellularLocation>
</comment>
<dbReference type="Proteomes" id="UP001521209">
    <property type="component" value="Unassembled WGS sequence"/>
</dbReference>
<organism evidence="12 13">
    <name type="scientific">Acidiphilium iwatense</name>
    <dbReference type="NCBI Taxonomy" id="768198"/>
    <lineage>
        <taxon>Bacteria</taxon>
        <taxon>Pseudomonadati</taxon>
        <taxon>Pseudomonadota</taxon>
        <taxon>Alphaproteobacteria</taxon>
        <taxon>Acetobacterales</taxon>
        <taxon>Acidocellaceae</taxon>
        <taxon>Acidiphilium</taxon>
    </lineage>
</organism>
<keyword evidence="9 10" id="KW-0472">Membrane</keyword>
<dbReference type="EMBL" id="JAKGBZ010000004">
    <property type="protein sequence ID" value="MCF3945781.1"/>
    <property type="molecule type" value="Genomic_DNA"/>
</dbReference>
<evidence type="ECO:0000313" key="12">
    <source>
        <dbReference type="EMBL" id="MCF3945781.1"/>
    </source>
</evidence>
<dbReference type="InterPro" id="IPR013545">
    <property type="entry name" value="T2SS_protein-GspG_C"/>
</dbReference>
<feature type="transmembrane region" description="Helical" evidence="10">
    <location>
        <begin position="21"/>
        <end position="40"/>
    </location>
</feature>
<dbReference type="Pfam" id="PF07963">
    <property type="entry name" value="N_methyl"/>
    <property type="match status" value="1"/>
</dbReference>
<evidence type="ECO:0000259" key="11">
    <source>
        <dbReference type="Pfam" id="PF08334"/>
    </source>
</evidence>
<dbReference type="Gene3D" id="3.30.700.10">
    <property type="entry name" value="Glycoprotein, Type 4 Pilin"/>
    <property type="match status" value="1"/>
</dbReference>
<proteinExistence type="inferred from homology"/>
<comment type="similarity">
    <text evidence="2">Belongs to the GSP G family.</text>
</comment>
<dbReference type="PROSITE" id="PS00409">
    <property type="entry name" value="PROKAR_NTER_METHYL"/>
    <property type="match status" value="1"/>
</dbReference>
<dbReference type="InterPro" id="IPR045584">
    <property type="entry name" value="Pilin-like"/>
</dbReference>
<gene>
    <name evidence="12" type="primary">gspG</name>
    <name evidence="12" type="ORF">L2A60_03660</name>
</gene>
<evidence type="ECO:0000313" key="13">
    <source>
        <dbReference type="Proteomes" id="UP001521209"/>
    </source>
</evidence>
<evidence type="ECO:0000256" key="6">
    <source>
        <dbReference type="ARBA" id="ARBA00022519"/>
    </source>
</evidence>
<evidence type="ECO:0000256" key="1">
    <source>
        <dbReference type="ARBA" id="ARBA00004377"/>
    </source>
</evidence>
<protein>
    <recommendedName>
        <fullName evidence="3">Type II secretion system core protein G</fullName>
    </recommendedName>
</protein>
<feature type="domain" description="Type II secretion system protein GspG C-terminal" evidence="11">
    <location>
        <begin position="39"/>
        <end position="137"/>
    </location>
</feature>
<keyword evidence="13" id="KW-1185">Reference proteome</keyword>
<evidence type="ECO:0000256" key="10">
    <source>
        <dbReference type="SAM" id="Phobius"/>
    </source>
</evidence>
<dbReference type="NCBIfam" id="TIGR02532">
    <property type="entry name" value="IV_pilin_GFxxxE"/>
    <property type="match status" value="1"/>
</dbReference>
<keyword evidence="8 10" id="KW-1133">Transmembrane helix</keyword>
<evidence type="ECO:0000256" key="2">
    <source>
        <dbReference type="ARBA" id="ARBA00009984"/>
    </source>
</evidence>
<reference evidence="12 13" key="1">
    <citation type="submission" date="2022-01" db="EMBL/GenBank/DDBJ databases">
        <authorList>
            <person name="Won M."/>
            <person name="Kim S.-J."/>
            <person name="Kwon S.-W."/>
        </authorList>
    </citation>
    <scope>NUCLEOTIDE SEQUENCE [LARGE SCALE GENOMIC DNA]</scope>
    <source>
        <strain evidence="12 13">KCTC 23505</strain>
    </source>
</reference>
<dbReference type="PANTHER" id="PTHR30093">
    <property type="entry name" value="GENERAL SECRETION PATHWAY PROTEIN G"/>
    <property type="match status" value="1"/>
</dbReference>
<evidence type="ECO:0000256" key="8">
    <source>
        <dbReference type="ARBA" id="ARBA00022989"/>
    </source>
</evidence>
<comment type="caution">
    <text evidence="12">The sequence shown here is derived from an EMBL/GenBank/DDBJ whole genome shotgun (WGS) entry which is preliminary data.</text>
</comment>
<dbReference type="PANTHER" id="PTHR30093:SF44">
    <property type="entry name" value="TYPE II SECRETION SYSTEM CORE PROTEIN G"/>
    <property type="match status" value="1"/>
</dbReference>
<dbReference type="InterPro" id="IPR000983">
    <property type="entry name" value="Bac_GSPG_pilin"/>
</dbReference>
<evidence type="ECO:0000256" key="5">
    <source>
        <dbReference type="ARBA" id="ARBA00022481"/>
    </source>
</evidence>
<dbReference type="SUPFAM" id="SSF54523">
    <property type="entry name" value="Pili subunits"/>
    <property type="match status" value="1"/>
</dbReference>
<dbReference type="NCBIfam" id="TIGR01710">
    <property type="entry name" value="typeII_sec_gspG"/>
    <property type="match status" value="1"/>
</dbReference>